<dbReference type="Gene3D" id="2.130.10.10">
    <property type="entry name" value="YVTN repeat-like/Quinoprotein amine dehydrogenase"/>
    <property type="match status" value="2"/>
</dbReference>
<sequence>MSTPYFIKGVDANTVWTIGYDLDNGSGTNYARSTNGGVTWTAGTVTGITATTGIVTALTAVDANTAWVTVLGASGSRIMKTTNGGTAWTQQGTAFSSPDSYPNMIHFFNANEGVAQGDPLTDGGSFEMYRTTDGGTTWTPVTTPASLSGEYGAEAPPAAVGNNIWFGTLDGRVYHSTDKGATWTVADAALTDGVFALAFRDAQNGLANSFNFDTGAKALKRTTDGGATWSSVTYTGLFPGFGLDNVPGTQQYIATGLDVAGTGNSTGSSYSRDNGQTWVTLETAISHTRVDAVSPTAIWSGAIDDNTFGGLGMNRLTATTLGTKPVAAEQLSFSVYPNPSTDGRFVVGSKVARTGVELRVSDALGREVTRRMWQGSTATPFTLDLSQYKAGVYSLEILSEAGTSHQKLVVR</sequence>
<dbReference type="EMBL" id="CP060202">
    <property type="protein sequence ID" value="QNH60709.1"/>
    <property type="molecule type" value="Genomic_DNA"/>
</dbReference>
<dbReference type="InterPro" id="IPR028203">
    <property type="entry name" value="PSII_CF48-like_dom"/>
</dbReference>
<organism evidence="3 4">
    <name type="scientific">Hymenobacter sediminicola</name>
    <dbReference type="NCBI Taxonomy" id="2761579"/>
    <lineage>
        <taxon>Bacteria</taxon>
        <taxon>Pseudomonadati</taxon>
        <taxon>Bacteroidota</taxon>
        <taxon>Cytophagia</taxon>
        <taxon>Cytophagales</taxon>
        <taxon>Hymenobacteraceae</taxon>
        <taxon>Hymenobacter</taxon>
    </lineage>
</organism>
<evidence type="ECO:0000313" key="3">
    <source>
        <dbReference type="EMBL" id="QNH60709.1"/>
    </source>
</evidence>
<evidence type="ECO:0000313" key="4">
    <source>
        <dbReference type="Proteomes" id="UP000515489"/>
    </source>
</evidence>
<dbReference type="Pfam" id="PF18962">
    <property type="entry name" value="Por_Secre_tail"/>
    <property type="match status" value="1"/>
</dbReference>
<evidence type="ECO:0000259" key="1">
    <source>
        <dbReference type="Pfam" id="PF14870"/>
    </source>
</evidence>
<dbReference type="CDD" id="cd15482">
    <property type="entry name" value="Sialidase_non-viral"/>
    <property type="match status" value="1"/>
</dbReference>
<reference evidence="3 4" key="1">
    <citation type="submission" date="2020-08" db="EMBL/GenBank/DDBJ databases">
        <title>Hymenobacter sp. S2-20-2 genome sequencing.</title>
        <authorList>
            <person name="Jin L."/>
        </authorList>
    </citation>
    <scope>NUCLEOTIDE SEQUENCE [LARGE SCALE GENOMIC DNA]</scope>
    <source>
        <strain evidence="3 4">S2-20-2</strain>
    </source>
</reference>
<dbReference type="InterPro" id="IPR036278">
    <property type="entry name" value="Sialidase_sf"/>
</dbReference>
<name>A0A7G7W2W6_9BACT</name>
<keyword evidence="4" id="KW-1185">Reference proteome</keyword>
<dbReference type="InterPro" id="IPR026444">
    <property type="entry name" value="Secre_tail"/>
</dbReference>
<dbReference type="Pfam" id="PF14870">
    <property type="entry name" value="PSII_BNR"/>
    <property type="match status" value="1"/>
</dbReference>
<dbReference type="Proteomes" id="UP000515489">
    <property type="component" value="Chromosome"/>
</dbReference>
<dbReference type="KEGG" id="hsk:H4317_10940"/>
<proteinExistence type="predicted"/>
<protein>
    <submittedName>
        <fullName evidence="3">T9SS type A sorting domain-containing protein</fullName>
    </submittedName>
</protein>
<evidence type="ECO:0000259" key="2">
    <source>
        <dbReference type="Pfam" id="PF18962"/>
    </source>
</evidence>
<accession>A0A7G7W2W6</accession>
<feature type="domain" description="Secretion system C-terminal sorting" evidence="2">
    <location>
        <begin position="335"/>
        <end position="410"/>
    </location>
</feature>
<dbReference type="RefSeq" id="WP_185886601.1">
    <property type="nucleotide sequence ID" value="NZ_CP060202.1"/>
</dbReference>
<dbReference type="AlphaFoldDB" id="A0A7G7W2W6"/>
<dbReference type="SUPFAM" id="SSF50939">
    <property type="entry name" value="Sialidases"/>
    <property type="match status" value="1"/>
</dbReference>
<dbReference type="InterPro" id="IPR015943">
    <property type="entry name" value="WD40/YVTN_repeat-like_dom_sf"/>
</dbReference>
<dbReference type="SUPFAM" id="SSF110296">
    <property type="entry name" value="Oligoxyloglucan reducing end-specific cellobiohydrolase"/>
    <property type="match status" value="1"/>
</dbReference>
<dbReference type="NCBIfam" id="TIGR04183">
    <property type="entry name" value="Por_Secre_tail"/>
    <property type="match status" value="1"/>
</dbReference>
<gene>
    <name evidence="3" type="ORF">H4317_10940</name>
</gene>
<feature type="domain" description="Photosynthesis system II assembly factor Ycf48/Hcf136-like" evidence="1">
    <location>
        <begin position="70"/>
        <end position="186"/>
    </location>
</feature>